<accession>A0ACD2XJ89</accession>
<organism evidence="1 2">
    <name type="scientific">Rathayibacter tanaceti</name>
    <dbReference type="NCBI Taxonomy" id="1671680"/>
    <lineage>
        <taxon>Bacteria</taxon>
        <taxon>Bacillati</taxon>
        <taxon>Actinomycetota</taxon>
        <taxon>Actinomycetes</taxon>
        <taxon>Micrococcales</taxon>
        <taxon>Microbacteriaceae</taxon>
        <taxon>Rathayibacter</taxon>
    </lineage>
</organism>
<gene>
    <name evidence="1" type="ORF">EV639_10543</name>
</gene>
<reference evidence="1 2" key="1">
    <citation type="journal article" date="2015" name="Stand. Genomic Sci.">
        <title>Genomic Encyclopedia of Bacterial and Archaeal Type Strains, Phase III: the genomes of soil and plant-associated and newly described type strains.</title>
        <authorList>
            <person name="Whitman W.B."/>
            <person name="Woyke T."/>
            <person name="Klenk H.P."/>
            <person name="Zhou Y."/>
            <person name="Lilburn T.G."/>
            <person name="Beck B.J."/>
            <person name="De Vos P."/>
            <person name="Vandamme P."/>
            <person name="Eisen J.A."/>
            <person name="Garrity G."/>
            <person name="Hugenholtz P."/>
            <person name="Kyrpides N.C."/>
        </authorList>
    </citation>
    <scope>NUCLEOTIDE SEQUENCE [LARGE SCALE GENOMIC DNA]</scope>
    <source>
        <strain evidence="1 2">VKM Ac-2596</strain>
    </source>
</reference>
<sequence length="338" mass="36091">MARSAPALGNGAVGWHSGDISGRRGFVVASSEDQDDGPAAGSGAGVRGVEAVRWFSERGFAFDGSDPRLVCDEAGSPGFRFARIWHTAGVLRRNAPQRRATVLLQLEGAFELTFGPGGRTTTVRAGDVAFVPSGCAFALEQCEPSARMEIECDALALPSSTFEVLADGAVLPIGNATMASVLIACINSALNSGICCTDTGFAEFRLAITGFTAAALTAASIEHRPPRTSRESEHFTRAIMVIGEKVADPDFTVAVLARELQLSEPYLRRIFATHGTTARDEIRLRRAALARMYRADGLGGTPYSADEAARYSGFHDAETMRVTLRRDRRTRNASTEDG</sequence>
<dbReference type="Proteomes" id="UP000295366">
    <property type="component" value="Unassembled WGS sequence"/>
</dbReference>
<protein>
    <submittedName>
        <fullName evidence="1">AraC-like DNA-binding protein</fullName>
    </submittedName>
</protein>
<proteinExistence type="predicted"/>
<evidence type="ECO:0000313" key="2">
    <source>
        <dbReference type="Proteomes" id="UP000295366"/>
    </source>
</evidence>
<evidence type="ECO:0000313" key="1">
    <source>
        <dbReference type="EMBL" id="TCO36960.1"/>
    </source>
</evidence>
<comment type="caution">
    <text evidence="1">The sequence shown here is derived from an EMBL/GenBank/DDBJ whole genome shotgun (WGS) entry which is preliminary data.</text>
</comment>
<dbReference type="EMBL" id="SLWP01000005">
    <property type="protein sequence ID" value="TCO36960.1"/>
    <property type="molecule type" value="Genomic_DNA"/>
</dbReference>
<keyword evidence="2" id="KW-1185">Reference proteome</keyword>
<name>A0ACD2XJ89_9MICO</name>